<dbReference type="InterPro" id="IPR046554">
    <property type="entry name" value="DUF6708"/>
</dbReference>
<gene>
    <name evidence="4" type="ORF">SAMN02583745_02754</name>
</gene>
<feature type="transmembrane region" description="Helical" evidence="2">
    <location>
        <begin position="95"/>
        <end position="116"/>
    </location>
</feature>
<dbReference type="AlphaFoldDB" id="A0A1I0FIA5"/>
<name>A0A1I0FIA5_9GAMM</name>
<feature type="region of interest" description="Disordered" evidence="1">
    <location>
        <begin position="289"/>
        <end position="318"/>
    </location>
</feature>
<dbReference type="OrthoDB" id="7066491at2"/>
<feature type="domain" description="DUF6708" evidence="3">
    <location>
        <begin position="145"/>
        <end position="273"/>
    </location>
</feature>
<feature type="transmembrane region" description="Helical" evidence="2">
    <location>
        <begin position="128"/>
        <end position="150"/>
    </location>
</feature>
<keyword evidence="2" id="KW-0812">Transmembrane</keyword>
<dbReference type="EMBL" id="FOHV01000041">
    <property type="protein sequence ID" value="SET57177.1"/>
    <property type="molecule type" value="Genomic_DNA"/>
</dbReference>
<dbReference type="Pfam" id="PF20455">
    <property type="entry name" value="DUF6708"/>
    <property type="match status" value="1"/>
</dbReference>
<protein>
    <recommendedName>
        <fullName evidence="3">DUF6708 domain-containing protein</fullName>
    </recommendedName>
</protein>
<dbReference type="Proteomes" id="UP000242642">
    <property type="component" value="Unassembled WGS sequence"/>
</dbReference>
<evidence type="ECO:0000256" key="1">
    <source>
        <dbReference type="SAM" id="MobiDB-lite"/>
    </source>
</evidence>
<accession>A0A1I0FIA5</accession>
<evidence type="ECO:0000259" key="3">
    <source>
        <dbReference type="Pfam" id="PF20455"/>
    </source>
</evidence>
<evidence type="ECO:0000313" key="4">
    <source>
        <dbReference type="EMBL" id="SET57177.1"/>
    </source>
</evidence>
<dbReference type="RefSeq" id="WP_093322298.1">
    <property type="nucleotide sequence ID" value="NZ_FOHV01000041.1"/>
</dbReference>
<sequence length="318" mass="37742">MTHLEEKSFQQSEIKTSYKLVKADLENPQQGETMKQRFLTRQSRYQPQVKLWEYDLPEKEDIKEFRPRALFLNAMTDEYIELPRFSAVWWNAGEIVLMILFFSCLGTVFGLFIPFVNGVDYFFTHLDMLFPLLLLLLGVCANFTLFYHCLCRHISEPREIPIRLNRKRQKIYVYQYNRKYNPYVKWTTTVKVYDWQDVYGVITARVGQYDQGYRLTCVVCKPGTKEVINEFVLVGTIGNIKQLSETWNFCCRYMLGMKVPETPYFTGNPTTSEDPERLAKLIKWPLEIDIESRTTPPPKRRRNEKQYLQQEAQPQPED</sequence>
<keyword evidence="5" id="KW-1185">Reference proteome</keyword>
<proteinExistence type="predicted"/>
<dbReference type="STRING" id="1123402.SAMN02583745_02754"/>
<evidence type="ECO:0000313" key="5">
    <source>
        <dbReference type="Proteomes" id="UP000242642"/>
    </source>
</evidence>
<keyword evidence="2" id="KW-1133">Transmembrane helix</keyword>
<feature type="compositionally biased region" description="Polar residues" evidence="1">
    <location>
        <begin position="306"/>
        <end position="318"/>
    </location>
</feature>
<keyword evidence="2" id="KW-0472">Membrane</keyword>
<evidence type="ECO:0000256" key="2">
    <source>
        <dbReference type="SAM" id="Phobius"/>
    </source>
</evidence>
<reference evidence="5" key="1">
    <citation type="submission" date="2016-10" db="EMBL/GenBank/DDBJ databases">
        <authorList>
            <person name="Varghese N."/>
            <person name="Submissions S."/>
        </authorList>
    </citation>
    <scope>NUCLEOTIDE SEQUENCE [LARGE SCALE GENOMIC DNA]</scope>
    <source>
        <strain evidence="5">DSM 18579</strain>
    </source>
</reference>
<organism evidence="4 5">
    <name type="scientific">Thorsellia anophelis DSM 18579</name>
    <dbReference type="NCBI Taxonomy" id="1123402"/>
    <lineage>
        <taxon>Bacteria</taxon>
        <taxon>Pseudomonadati</taxon>
        <taxon>Pseudomonadota</taxon>
        <taxon>Gammaproteobacteria</taxon>
        <taxon>Enterobacterales</taxon>
        <taxon>Thorselliaceae</taxon>
        <taxon>Thorsellia</taxon>
    </lineage>
</organism>